<evidence type="ECO:0000313" key="3">
    <source>
        <dbReference type="Proteomes" id="UP000722625"/>
    </source>
</evidence>
<reference evidence="2 3" key="1">
    <citation type="journal article" date="2018" name="Int. J. Syst. Evol. Microbiol.">
        <title>Flavobacterium chryseum sp. nov. and Flavobacterium psychroterrae sp. nov., novel environmental bacteria isolated from Antarctica.</title>
        <authorList>
            <person name="Kralova S."/>
            <person name="Svec P."/>
            <person name="Busse H.J."/>
            <person name="Stankova E."/>
            <person name="Vaczi P."/>
            <person name="Sedlacek I."/>
        </authorList>
    </citation>
    <scope>NUCLEOTIDE SEQUENCE [LARGE SCALE GENOMIC DNA]</scope>
    <source>
        <strain evidence="2 3">CCM 8827</strain>
    </source>
</reference>
<feature type="transmembrane region" description="Helical" evidence="1">
    <location>
        <begin position="113"/>
        <end position="135"/>
    </location>
</feature>
<evidence type="ECO:0000256" key="1">
    <source>
        <dbReference type="SAM" id="Phobius"/>
    </source>
</evidence>
<organism evidence="2 3">
    <name type="scientific">Flavobacterium psychroterrae</name>
    <dbReference type="NCBI Taxonomy" id="2133767"/>
    <lineage>
        <taxon>Bacteria</taxon>
        <taxon>Pseudomonadati</taxon>
        <taxon>Bacteroidota</taxon>
        <taxon>Flavobacteriia</taxon>
        <taxon>Flavobacteriales</taxon>
        <taxon>Flavobacteriaceae</taxon>
        <taxon>Flavobacterium</taxon>
    </lineage>
</organism>
<name>A0ABS5PH58_9FLAO</name>
<gene>
    <name evidence="2" type="ORF">KHA90_21755</name>
</gene>
<proteinExistence type="predicted"/>
<dbReference type="RefSeq" id="WP_213306541.1">
    <property type="nucleotide sequence ID" value="NZ_JAGYVZ010000029.1"/>
</dbReference>
<comment type="caution">
    <text evidence="2">The sequence shown here is derived from an EMBL/GenBank/DDBJ whole genome shotgun (WGS) entry which is preliminary data.</text>
</comment>
<accession>A0ABS5PH58</accession>
<keyword evidence="1" id="KW-0812">Transmembrane</keyword>
<feature type="transmembrane region" description="Helical" evidence="1">
    <location>
        <begin position="84"/>
        <end position="106"/>
    </location>
</feature>
<keyword evidence="1" id="KW-1133">Transmembrane helix</keyword>
<sequence>MTFLIWKAFQFIRNFSKAIKQKDTIEQDEYSVISDYIKKSIPFKKLGKTIAFEVCSFYYCFIKWKGNKNNQNNFSGYRESGVSALYIGLMLASGFEAIGLHVFLILRSKTAAILFLILHIYLIINLTGHLKAIFFRNHLILSQKIVIRYGLFDTLEIPTDSIITIQKFEGDYDKSNELLKFALLGKLEPHNILIELKNNIKVHLPFGITKQPKRILLYIDNANDFIKIVKNNIEENENFPQTKSLQIEKSM</sequence>
<evidence type="ECO:0000313" key="2">
    <source>
        <dbReference type="EMBL" id="MBS7233643.1"/>
    </source>
</evidence>
<keyword evidence="1" id="KW-0472">Membrane</keyword>
<keyword evidence="3" id="KW-1185">Reference proteome</keyword>
<protein>
    <submittedName>
        <fullName evidence="2">Uncharacterized protein</fullName>
    </submittedName>
</protein>
<dbReference type="Proteomes" id="UP000722625">
    <property type="component" value="Unassembled WGS sequence"/>
</dbReference>
<dbReference type="EMBL" id="JAGYVZ010000029">
    <property type="protein sequence ID" value="MBS7233643.1"/>
    <property type="molecule type" value="Genomic_DNA"/>
</dbReference>